<dbReference type="GO" id="GO:0004519">
    <property type="term" value="F:endonuclease activity"/>
    <property type="evidence" value="ECO:0007669"/>
    <property type="project" value="InterPro"/>
</dbReference>
<dbReference type="Pfam" id="PF05944">
    <property type="entry name" value="Phage_term_smal"/>
    <property type="match status" value="1"/>
</dbReference>
<proteinExistence type="predicted"/>
<dbReference type="InterPro" id="IPR010270">
    <property type="entry name" value="Phage_P2_GpM"/>
</dbReference>
<dbReference type="GO" id="GO:0003677">
    <property type="term" value="F:DNA binding"/>
    <property type="evidence" value="ECO:0007669"/>
    <property type="project" value="InterPro"/>
</dbReference>
<sequence>MLSLAAKHRVKVEAEQHVCTASPPTDTRLNHLYRVSLYQLKADHKRLQSIKSQTRRREVKREILTQYRDYLDGVLVAGITNSSGQDSVLVWCTLWAADVGDIPQALDLLKHGMTAPDGFSRSLADISTEEISKTVLAATPADYAAEMERLWQMVKERDMSDIITARLCKAYGLAIANTDPHQAHTLLQQAQTLHPHIGVKSHLKRLSAGKPVETTAITAKRYDMPTRAAALTVHPHIPKASVAQSERTP</sequence>
<gene>
    <name evidence="2" type="primary">gpM</name>
    <name evidence="1" type="ORF">RCC75_20955</name>
    <name evidence="2" type="ORF">RCG00_11715</name>
</gene>
<organism evidence="2">
    <name type="scientific">Thiothrix subterranea</name>
    <dbReference type="NCBI Taxonomy" id="2735563"/>
    <lineage>
        <taxon>Bacteria</taxon>
        <taxon>Pseudomonadati</taxon>
        <taxon>Pseudomonadota</taxon>
        <taxon>Gammaproteobacteria</taxon>
        <taxon>Thiotrichales</taxon>
        <taxon>Thiotrichaceae</taxon>
        <taxon>Thiothrix</taxon>
    </lineage>
</organism>
<dbReference type="EMBL" id="JAVFKN010000058">
    <property type="protein sequence ID" value="MDQ5771006.1"/>
    <property type="molecule type" value="Genomic_DNA"/>
</dbReference>
<dbReference type="EMBL" id="CP133217">
    <property type="protein sequence ID" value="WML84973.1"/>
    <property type="molecule type" value="Genomic_DNA"/>
</dbReference>
<dbReference type="AlphaFoldDB" id="A0AA51MJ87"/>
<evidence type="ECO:0000313" key="2">
    <source>
        <dbReference type="EMBL" id="WML84973.1"/>
    </source>
</evidence>
<protein>
    <submittedName>
        <fullName evidence="2">Phage terminase small subunit</fullName>
    </submittedName>
</protein>
<dbReference type="RefSeq" id="WP_308136652.1">
    <property type="nucleotide sequence ID" value="NZ_CP133197.1"/>
</dbReference>
<dbReference type="Proteomes" id="UP001229862">
    <property type="component" value="Chromosome"/>
</dbReference>
<dbReference type="Proteomes" id="UP001223336">
    <property type="component" value="Unassembled WGS sequence"/>
</dbReference>
<keyword evidence="3" id="KW-1185">Reference proteome</keyword>
<reference evidence="2 3" key="1">
    <citation type="submission" date="2023-08" db="EMBL/GenBank/DDBJ databases">
        <title>New molecular markers tilS and rpoB for phylogenetic and monitoring studies of the genus Thiothrix biodiversity.</title>
        <authorList>
            <person name="Ravin N.V."/>
            <person name="Smolyakov D."/>
            <person name="Markov N.D."/>
            <person name="Beletsky A.V."/>
            <person name="Mardanov A.V."/>
            <person name="Rudenko T.S."/>
            <person name="Grabovich M.Y."/>
        </authorList>
    </citation>
    <scope>NUCLEOTIDE SEQUENCE</scope>
    <source>
        <strain evidence="2">DNT52</strain>
        <strain evidence="1 3">H33</strain>
    </source>
</reference>
<accession>A0AA51MJ87</accession>
<evidence type="ECO:0000313" key="1">
    <source>
        <dbReference type="EMBL" id="MDQ5771006.1"/>
    </source>
</evidence>
<name>A0AA51MJ87_9GAMM</name>
<evidence type="ECO:0000313" key="3">
    <source>
        <dbReference type="Proteomes" id="UP001223336"/>
    </source>
</evidence>